<dbReference type="AlphaFoldDB" id="A0A138AQ19"/>
<dbReference type="RefSeq" id="WP_068570518.1">
    <property type="nucleotide sequence ID" value="NZ_LSRF01000012.1"/>
</dbReference>
<comment type="caution">
    <text evidence="2">The sequence shown here is derived from an EMBL/GenBank/DDBJ whole genome shotgun (WGS) entry which is preliminary data.</text>
</comment>
<dbReference type="EMBL" id="LSRF01000012">
    <property type="protein sequence ID" value="KXP12537.1"/>
    <property type="molecule type" value="Genomic_DNA"/>
</dbReference>
<protein>
    <submittedName>
        <fullName evidence="2">Uncharacterized protein</fullName>
    </submittedName>
</protein>
<dbReference type="STRING" id="239498.AXK60_04780"/>
<sequence length="351" mass="36336">MTGSGTADLRVQGGSAEDFGQALRALFAAAGNPTLTATAAAVSVSGGDRVSVQKLSNWCSGRHLPDRFDTIAPVLVWLIVRARDQALAASSGQARAAEAPAGPGSIRHWYRLFTTAKAPTTSGDHTAAIGAAELLLAHPDPGVDAHLAEEQIAAAIVQLTGIDPTTGEPVATDVPATALPADAADLLSAAGLTITAPASTHTAELVRWADASIPLLWDRAAPLIERHHLALAARTGLLADAARWHAQPDPHTLYTWQQLTTCGRHLHTLPPAIVTTTEGTTALAAQPPTRAYRFGDGATAEHIPSPALPFWDASHTAAERQLTVHRLIMATVIAVIALAVITAAIAGALTS</sequence>
<keyword evidence="1" id="KW-1133">Transmembrane helix</keyword>
<evidence type="ECO:0000313" key="3">
    <source>
        <dbReference type="Proteomes" id="UP000070258"/>
    </source>
</evidence>
<dbReference type="OrthoDB" id="134501at2"/>
<gene>
    <name evidence="2" type="ORF">AXK60_04780</name>
</gene>
<evidence type="ECO:0000313" key="2">
    <source>
        <dbReference type="EMBL" id="KXP12537.1"/>
    </source>
</evidence>
<accession>A0A138AQ19</accession>
<keyword evidence="1" id="KW-0472">Membrane</keyword>
<name>A0A138AQ19_9ACTN</name>
<keyword evidence="1" id="KW-0812">Transmembrane</keyword>
<organism evidence="2 3">
    <name type="scientific">Tsukamurella pseudospumae</name>
    <dbReference type="NCBI Taxonomy" id="239498"/>
    <lineage>
        <taxon>Bacteria</taxon>
        <taxon>Bacillati</taxon>
        <taxon>Actinomycetota</taxon>
        <taxon>Actinomycetes</taxon>
        <taxon>Mycobacteriales</taxon>
        <taxon>Tsukamurellaceae</taxon>
        <taxon>Tsukamurella</taxon>
    </lineage>
</organism>
<proteinExistence type="predicted"/>
<feature type="transmembrane region" description="Helical" evidence="1">
    <location>
        <begin position="327"/>
        <end position="349"/>
    </location>
</feature>
<evidence type="ECO:0000256" key="1">
    <source>
        <dbReference type="SAM" id="Phobius"/>
    </source>
</evidence>
<dbReference type="Proteomes" id="UP000070258">
    <property type="component" value="Unassembled WGS sequence"/>
</dbReference>
<reference evidence="3" key="1">
    <citation type="submission" date="2016-02" db="EMBL/GenBank/DDBJ databases">
        <authorList>
            <person name="Wen L."/>
            <person name="He K."/>
            <person name="Yang H."/>
        </authorList>
    </citation>
    <scope>NUCLEOTIDE SEQUENCE [LARGE SCALE GENOMIC DNA]</scope>
    <source>
        <strain evidence="3">JCM 15929</strain>
    </source>
</reference>